<evidence type="ECO:0000313" key="1">
    <source>
        <dbReference type="EMBL" id="TDT30891.1"/>
    </source>
</evidence>
<keyword evidence="2" id="KW-1185">Reference proteome</keyword>
<organism evidence="1 2">
    <name type="scientific">Naumannella halotolerans</name>
    <dbReference type="NCBI Taxonomy" id="993414"/>
    <lineage>
        <taxon>Bacteria</taxon>
        <taxon>Bacillati</taxon>
        <taxon>Actinomycetota</taxon>
        <taxon>Actinomycetes</taxon>
        <taxon>Propionibacteriales</taxon>
        <taxon>Propionibacteriaceae</taxon>
        <taxon>Naumannella</taxon>
    </lineage>
</organism>
<reference evidence="1 2" key="1">
    <citation type="submission" date="2019-03" db="EMBL/GenBank/DDBJ databases">
        <title>Genomic Encyclopedia of Archaeal and Bacterial Type Strains, Phase II (KMG-II): from individual species to whole genera.</title>
        <authorList>
            <person name="Goeker M."/>
        </authorList>
    </citation>
    <scope>NUCLEOTIDE SEQUENCE [LARGE SCALE GENOMIC DNA]</scope>
    <source>
        <strain evidence="1 2">DSM 24323</strain>
    </source>
</reference>
<dbReference type="AlphaFoldDB" id="A0A4R7J179"/>
<name>A0A4R7J179_9ACTN</name>
<dbReference type="Proteomes" id="UP000295371">
    <property type="component" value="Unassembled WGS sequence"/>
</dbReference>
<protein>
    <submittedName>
        <fullName evidence="1">Uncharacterized protein</fullName>
    </submittedName>
</protein>
<sequence>MTAQPITVHCPAWCTTDHRTQVTESHAGHQSTVTAVDSTLTVTTTLLPGDDAPLIEVSYSAGIGADQQTLVGLLTYGQAIELAAGLMRSTSEIGGAH</sequence>
<dbReference type="Pfam" id="PF21848">
    <property type="entry name" value="DUF6907"/>
    <property type="match status" value="1"/>
</dbReference>
<accession>A0A4R7J179</accession>
<gene>
    <name evidence="1" type="ORF">CLV29_2298</name>
</gene>
<dbReference type="InterPro" id="IPR054202">
    <property type="entry name" value="DUF6907"/>
</dbReference>
<evidence type="ECO:0000313" key="2">
    <source>
        <dbReference type="Proteomes" id="UP000295371"/>
    </source>
</evidence>
<comment type="caution">
    <text evidence="1">The sequence shown here is derived from an EMBL/GenBank/DDBJ whole genome shotgun (WGS) entry which is preliminary data.</text>
</comment>
<proteinExistence type="predicted"/>
<dbReference type="EMBL" id="SOAW01000002">
    <property type="protein sequence ID" value="TDT30891.1"/>
    <property type="molecule type" value="Genomic_DNA"/>
</dbReference>